<feature type="domain" description="Probable transposase IS891/IS1136/IS1341" evidence="5">
    <location>
        <begin position="15"/>
        <end position="128"/>
    </location>
</feature>
<comment type="caution">
    <text evidence="7">The sequence shown here is derived from an EMBL/GenBank/DDBJ whole genome shotgun (WGS) entry which is preliminary data.</text>
</comment>
<feature type="domain" description="Cas12f1-like TNB" evidence="6">
    <location>
        <begin position="140"/>
        <end position="207"/>
    </location>
</feature>
<dbReference type="AlphaFoldDB" id="A0A1T1C983"/>
<evidence type="ECO:0000256" key="2">
    <source>
        <dbReference type="ARBA" id="ARBA00022578"/>
    </source>
</evidence>
<keyword evidence="8" id="KW-1185">Reference proteome</keyword>
<proteinExistence type="inferred from homology"/>
<evidence type="ECO:0000313" key="8">
    <source>
        <dbReference type="Proteomes" id="UP000242636"/>
    </source>
</evidence>
<evidence type="ECO:0000256" key="1">
    <source>
        <dbReference type="ARBA" id="ARBA00008761"/>
    </source>
</evidence>
<gene>
    <name evidence="7" type="ORF">BV61_07190</name>
</gene>
<dbReference type="InterPro" id="IPR001959">
    <property type="entry name" value="Transposase"/>
</dbReference>
<organism evidence="7 8">
    <name type="scientific">Candidatus Synechococcus spongiarum LMB bulk15M</name>
    <dbReference type="NCBI Taxonomy" id="1943582"/>
    <lineage>
        <taxon>Bacteria</taxon>
        <taxon>Bacillati</taxon>
        <taxon>Cyanobacteriota</taxon>
        <taxon>Cyanophyceae</taxon>
        <taxon>Synechococcales</taxon>
        <taxon>Synechococcaceae</taxon>
        <taxon>Synechococcus</taxon>
    </lineage>
</organism>
<comment type="similarity">
    <text evidence="1">In the C-terminal section; belongs to the transposase 35 family.</text>
</comment>
<dbReference type="GO" id="GO:0032196">
    <property type="term" value="P:transposition"/>
    <property type="evidence" value="ECO:0007669"/>
    <property type="project" value="UniProtKB-KW"/>
</dbReference>
<keyword evidence="2" id="KW-0815">Transposition</keyword>
<reference evidence="7 8" key="1">
    <citation type="submission" date="2017-02" db="EMBL/GenBank/DDBJ databases">
        <title>Draft Genome Sequences of 'Candidatus Synechococcus spongiarum', Cyanobacterial Symbionts of the Mediterranean Sponge Aplysina aerophoba from two locations.</title>
        <authorList>
            <person name="Slaby B.M."/>
            <person name="Hentschel U."/>
        </authorList>
    </citation>
    <scope>NUCLEOTIDE SEQUENCE [LARGE SCALE GENOMIC DNA]</scope>
    <source>
        <strain evidence="7">LMB bulk15M</strain>
    </source>
</reference>
<evidence type="ECO:0000313" key="7">
    <source>
        <dbReference type="EMBL" id="OOV25113.1"/>
    </source>
</evidence>
<evidence type="ECO:0000259" key="6">
    <source>
        <dbReference type="Pfam" id="PF07282"/>
    </source>
</evidence>
<accession>A0A1T1C983</accession>
<dbReference type="EMBL" id="MWLD01000079">
    <property type="protein sequence ID" value="OOV25113.1"/>
    <property type="molecule type" value="Genomic_DNA"/>
</dbReference>
<evidence type="ECO:0008006" key="9">
    <source>
        <dbReference type="Google" id="ProtNLM"/>
    </source>
</evidence>
<protein>
    <recommendedName>
        <fullName evidence="9">Transposase</fullName>
    </recommendedName>
</protein>
<evidence type="ECO:0000259" key="5">
    <source>
        <dbReference type="Pfam" id="PF01385"/>
    </source>
</evidence>
<dbReference type="Pfam" id="PF01385">
    <property type="entry name" value="OrfB_IS605"/>
    <property type="match status" value="1"/>
</dbReference>
<dbReference type="GO" id="GO:0006310">
    <property type="term" value="P:DNA recombination"/>
    <property type="evidence" value="ECO:0007669"/>
    <property type="project" value="UniProtKB-KW"/>
</dbReference>
<name>A0A1T1C983_9SYNE</name>
<keyword evidence="3" id="KW-0238">DNA-binding</keyword>
<dbReference type="InterPro" id="IPR010095">
    <property type="entry name" value="Cas12f1-like_TNB"/>
</dbReference>
<keyword evidence="4" id="KW-0233">DNA recombination</keyword>
<sequence length="277" mass="30419">MVWNKDCAGRYVASFVVDVDCSRLQPDTKAVGPDPGLASIAVDSDGEKIAPPKFLRSGLKRIKRLQRSLGRRVKGSSNRQKARLHPAKAYAKVADKRLDVLHKLDTRLIGENRTVVSEDLNVAGMLKNRRLARPVADSGWRMPRTLLESRTEMYGREIKVISRGEPAFRTCSTCGHKDGKKELSVRVWTCPACGAEHDHDINAARTILAASPAARINACGDEDKTCLQASGVEAEIRLQSRRTVMSSSLTKGIPVLEGGEEGRSFLPNALMNHGPQR</sequence>
<dbReference type="Proteomes" id="UP000242636">
    <property type="component" value="Unassembled WGS sequence"/>
</dbReference>
<evidence type="ECO:0000256" key="3">
    <source>
        <dbReference type="ARBA" id="ARBA00023125"/>
    </source>
</evidence>
<dbReference type="Pfam" id="PF07282">
    <property type="entry name" value="Cas12f1-like_TNB"/>
    <property type="match status" value="1"/>
</dbReference>
<dbReference type="NCBIfam" id="NF040570">
    <property type="entry name" value="guided_TnpB"/>
    <property type="match status" value="1"/>
</dbReference>
<dbReference type="GO" id="GO:0003677">
    <property type="term" value="F:DNA binding"/>
    <property type="evidence" value="ECO:0007669"/>
    <property type="project" value="UniProtKB-KW"/>
</dbReference>
<evidence type="ECO:0000256" key="4">
    <source>
        <dbReference type="ARBA" id="ARBA00023172"/>
    </source>
</evidence>